<keyword evidence="2" id="KW-1185">Reference proteome</keyword>
<evidence type="ECO:0000313" key="1">
    <source>
        <dbReference type="EMBL" id="KAL2855581.1"/>
    </source>
</evidence>
<name>A0ABR4KTJ1_9EURO</name>
<dbReference type="Proteomes" id="UP001610444">
    <property type="component" value="Unassembled WGS sequence"/>
</dbReference>
<protein>
    <submittedName>
        <fullName evidence="1">Uncharacterized protein</fullName>
    </submittedName>
</protein>
<accession>A0ABR4KTJ1</accession>
<sequence>MADRLPPEILSLIADCAHDEAEDNYHGKPLIEPGATDLRNAAASNLSVFEARTSGAIGVSRRIMVRDIDYNIKIEYRVPNKLTTHKVSSIQTENDHAYRFSVAGLFEILKTWDNSCRLVLGLLTEYGSHPKQPAPTELDASQSYFESLGTIIAIPDVYCVDTLYLESNENIKDDRQLYAVSASAFLEVAHHCTGLRTLNVHLRTASFPVSEPKHHRQKQRCAIAIGLCSLPSSLRTFNFIEHTFISVGFPLVLSQNEYLFATNLRSMSVQLRHLELFRARLPPDFLLPLDGSDKPIQNTLHWPNLESVKIHQAPTFTGAGETQLVESEVLDESTSPDPEYLKLFNRAFISTAHAVREMPRLATFAYTNIDYCRRWGPPDDYPIFSFTNDRATRTITVQWISITGYKPGKRVANAWGFRLSDMTVKYDGPKVTSRIELSVWPPPKT</sequence>
<proteinExistence type="predicted"/>
<dbReference type="EMBL" id="JBFXLR010000009">
    <property type="protein sequence ID" value="KAL2855581.1"/>
    <property type="molecule type" value="Genomic_DNA"/>
</dbReference>
<dbReference type="RefSeq" id="XP_070901988.1">
    <property type="nucleotide sequence ID" value="XM_071044809.1"/>
</dbReference>
<organism evidence="1 2">
    <name type="scientific">Aspergillus pseudodeflectus</name>
    <dbReference type="NCBI Taxonomy" id="176178"/>
    <lineage>
        <taxon>Eukaryota</taxon>
        <taxon>Fungi</taxon>
        <taxon>Dikarya</taxon>
        <taxon>Ascomycota</taxon>
        <taxon>Pezizomycotina</taxon>
        <taxon>Eurotiomycetes</taxon>
        <taxon>Eurotiomycetidae</taxon>
        <taxon>Eurotiales</taxon>
        <taxon>Aspergillaceae</taxon>
        <taxon>Aspergillus</taxon>
        <taxon>Aspergillus subgen. Nidulantes</taxon>
    </lineage>
</organism>
<gene>
    <name evidence="1" type="ORF">BJX68DRAFT_263938</name>
</gene>
<comment type="caution">
    <text evidence="1">The sequence shown here is derived from an EMBL/GenBank/DDBJ whole genome shotgun (WGS) entry which is preliminary data.</text>
</comment>
<reference evidence="1 2" key="1">
    <citation type="submission" date="2024-07" db="EMBL/GenBank/DDBJ databases">
        <title>Section-level genome sequencing and comparative genomics of Aspergillus sections Usti and Cavernicolus.</title>
        <authorList>
            <consortium name="Lawrence Berkeley National Laboratory"/>
            <person name="Nybo J.L."/>
            <person name="Vesth T.C."/>
            <person name="Theobald S."/>
            <person name="Frisvad J.C."/>
            <person name="Larsen T.O."/>
            <person name="Kjaerboelling I."/>
            <person name="Rothschild-Mancinelli K."/>
            <person name="Lyhne E.K."/>
            <person name="Kogle M.E."/>
            <person name="Barry K."/>
            <person name="Clum A."/>
            <person name="Na H."/>
            <person name="Ledsgaard L."/>
            <person name="Lin J."/>
            <person name="Lipzen A."/>
            <person name="Kuo A."/>
            <person name="Riley R."/>
            <person name="Mondo S."/>
            <person name="LaButti K."/>
            <person name="Haridas S."/>
            <person name="Pangalinan J."/>
            <person name="Salamov A.A."/>
            <person name="Simmons B.A."/>
            <person name="Magnuson J.K."/>
            <person name="Chen J."/>
            <person name="Drula E."/>
            <person name="Henrissat B."/>
            <person name="Wiebenga A."/>
            <person name="Lubbers R.J."/>
            <person name="Gomes A.C."/>
            <person name="Macurrencykelacurrency M.R."/>
            <person name="Stajich J."/>
            <person name="Grigoriev I.V."/>
            <person name="Mortensen U.H."/>
            <person name="De vries R.P."/>
            <person name="Baker S.E."/>
            <person name="Andersen M.R."/>
        </authorList>
    </citation>
    <scope>NUCLEOTIDE SEQUENCE [LARGE SCALE GENOMIC DNA]</scope>
    <source>
        <strain evidence="1 2">CBS 756.74</strain>
    </source>
</reference>
<dbReference type="GeneID" id="98159973"/>
<evidence type="ECO:0000313" key="2">
    <source>
        <dbReference type="Proteomes" id="UP001610444"/>
    </source>
</evidence>